<dbReference type="STRING" id="398527.Bphyt_3365"/>
<sequence>MHQMQAAGLRIVHCDHVAACFDYAPDEALVVAQVDVEGREKAEIAAFWRTAATARFTTPTRMLTSSLPSAAGPAWN</sequence>
<name>B2SYM1_PARPJ</name>
<accession>B2SYM1</accession>
<protein>
    <submittedName>
        <fullName evidence="1">Uncharacterized protein</fullName>
    </submittedName>
</protein>
<dbReference type="Proteomes" id="UP000001739">
    <property type="component" value="Chromosome 1"/>
</dbReference>
<dbReference type="HOGENOM" id="CLU_2647573_0_0_4"/>
<evidence type="ECO:0000313" key="1">
    <source>
        <dbReference type="EMBL" id="ACD17756.1"/>
    </source>
</evidence>
<gene>
    <name evidence="1" type="ordered locus">Bphyt_3365</name>
</gene>
<reference evidence="1 2" key="1">
    <citation type="journal article" date="2011" name="J. Bacteriol.">
        <title>Complete genome sequence of the plant growth-promoting endophyte Burkholderia phytofirmans strain PsJN.</title>
        <authorList>
            <person name="Weilharter A."/>
            <person name="Mitter B."/>
            <person name="Shin M.V."/>
            <person name="Chain P.S."/>
            <person name="Nowak J."/>
            <person name="Sessitsch A."/>
        </authorList>
    </citation>
    <scope>NUCLEOTIDE SEQUENCE [LARGE SCALE GENOMIC DNA]</scope>
    <source>
        <strain evidence="2">DSM 17436 / LMG 22146 / PsJN</strain>
    </source>
</reference>
<evidence type="ECO:0000313" key="2">
    <source>
        <dbReference type="Proteomes" id="UP000001739"/>
    </source>
</evidence>
<dbReference type="KEGG" id="bpy:Bphyt_3365"/>
<dbReference type="AlphaFoldDB" id="B2SYM1"/>
<proteinExistence type="predicted"/>
<dbReference type="EMBL" id="CP001052">
    <property type="protein sequence ID" value="ACD17756.1"/>
    <property type="molecule type" value="Genomic_DNA"/>
</dbReference>
<organism evidence="1 2">
    <name type="scientific">Paraburkholderia phytofirmans (strain DSM 17436 / LMG 22146 / PsJN)</name>
    <name type="common">Burkholderia phytofirmans</name>
    <dbReference type="NCBI Taxonomy" id="398527"/>
    <lineage>
        <taxon>Bacteria</taxon>
        <taxon>Pseudomonadati</taxon>
        <taxon>Pseudomonadota</taxon>
        <taxon>Betaproteobacteria</taxon>
        <taxon>Burkholderiales</taxon>
        <taxon>Burkholderiaceae</taxon>
        <taxon>Paraburkholderia</taxon>
    </lineage>
</organism>